<dbReference type="InterPro" id="IPR027443">
    <property type="entry name" value="IPNS-like_sf"/>
</dbReference>
<dbReference type="Proteomes" id="UP000030651">
    <property type="component" value="Unassembled WGS sequence"/>
</dbReference>
<keyword evidence="3" id="KW-1185">Reference proteome</keyword>
<proteinExistence type="predicted"/>
<protein>
    <recommendedName>
        <fullName evidence="4">DUF1479 domain protein</fullName>
    </recommendedName>
</protein>
<feature type="compositionally biased region" description="Polar residues" evidence="1">
    <location>
        <begin position="1"/>
        <end position="10"/>
    </location>
</feature>
<dbReference type="PANTHER" id="PTHR30613">
    <property type="entry name" value="UNCHARACTERIZED PROTEIN YBIU-RELATED"/>
    <property type="match status" value="1"/>
</dbReference>
<dbReference type="InterPro" id="IPR010856">
    <property type="entry name" value="Gig2-like"/>
</dbReference>
<name>W3WM47_PESFW</name>
<evidence type="ECO:0000256" key="1">
    <source>
        <dbReference type="SAM" id="MobiDB-lite"/>
    </source>
</evidence>
<dbReference type="InParanoid" id="W3WM47"/>
<evidence type="ECO:0000313" key="3">
    <source>
        <dbReference type="Proteomes" id="UP000030651"/>
    </source>
</evidence>
<organism evidence="2 3">
    <name type="scientific">Pestalotiopsis fici (strain W106-1 / CGMCC3.15140)</name>
    <dbReference type="NCBI Taxonomy" id="1229662"/>
    <lineage>
        <taxon>Eukaryota</taxon>
        <taxon>Fungi</taxon>
        <taxon>Dikarya</taxon>
        <taxon>Ascomycota</taxon>
        <taxon>Pezizomycotina</taxon>
        <taxon>Sordariomycetes</taxon>
        <taxon>Xylariomycetidae</taxon>
        <taxon>Amphisphaeriales</taxon>
        <taxon>Sporocadaceae</taxon>
        <taxon>Pestalotiopsis</taxon>
    </lineage>
</organism>
<reference evidence="3" key="1">
    <citation type="journal article" date="2015" name="BMC Genomics">
        <title>Genomic and transcriptomic analysis of the endophytic fungus Pestalotiopsis fici reveals its lifestyle and high potential for synthesis of natural products.</title>
        <authorList>
            <person name="Wang X."/>
            <person name="Zhang X."/>
            <person name="Liu L."/>
            <person name="Xiang M."/>
            <person name="Wang W."/>
            <person name="Sun X."/>
            <person name="Che Y."/>
            <person name="Guo L."/>
            <person name="Liu G."/>
            <person name="Guo L."/>
            <person name="Wang C."/>
            <person name="Yin W.B."/>
            <person name="Stadler M."/>
            <person name="Zhang X."/>
            <person name="Liu X."/>
        </authorList>
    </citation>
    <scope>NUCLEOTIDE SEQUENCE [LARGE SCALE GENOMIC DNA]</scope>
    <source>
        <strain evidence="3">W106-1 / CGMCC3.15140</strain>
    </source>
</reference>
<dbReference type="Gene3D" id="2.60.120.330">
    <property type="entry name" value="B-lactam Antibiotic, Isopenicillin N Synthase, Chain"/>
    <property type="match status" value="1"/>
</dbReference>
<dbReference type="SUPFAM" id="SSF51197">
    <property type="entry name" value="Clavaminate synthase-like"/>
    <property type="match status" value="1"/>
</dbReference>
<dbReference type="OrthoDB" id="8249012at2759"/>
<gene>
    <name evidence="2" type="ORF">PFICI_14827</name>
</gene>
<dbReference type="AlphaFoldDB" id="W3WM47"/>
<dbReference type="eggNOG" id="ENOG502QUAF">
    <property type="taxonomic scope" value="Eukaryota"/>
</dbReference>
<feature type="region of interest" description="Disordered" evidence="1">
    <location>
        <begin position="1"/>
        <end position="29"/>
    </location>
</feature>
<dbReference type="GeneID" id="19279840"/>
<sequence>MSATQTQTQIEVKPPPPASSAQGKREGDISDSFASLSGTAFVPLPQKFLDLKRRLIQGHEDEVVASWGRLLEQLRIENEIVAREGPNAVPSVDFKDLDSNLAVLRSELKKRGVAVIRGVVPEHEARQYKTELEEYVKKNPHTKAFPQNDPQVFELYWSAPQLKARSHPNLLKVHTALMGLWHLSDPNSAISLEQPLAYADRLRIRQPGDAKFALGPHLDGGSVERWEEDGYGLGKVYDKVFAGKWEEYDPWDASTRVPAVIDNYNGLGACSMFRMFQGWLSMSYTGPHEGTLQVNPLLRLSTAYLLLRPFFRPIKSSADVAPADFLSQQNWEFCGDEMTSDLQGAVLGAGQELNDELHPHLELNRCMVHMPHVKPGDFAVWHCDTIHAVDRVHMGKNDSSVLYIPVCPTTETNAKYLKRQREAFITGTPGPDFPGGIGESQHIDKCGPEYLRSLADTEGLRAAGFARLSPKDQEPNGSRKAIEVANQILGF</sequence>
<evidence type="ECO:0000313" key="2">
    <source>
        <dbReference type="EMBL" id="ETS73881.1"/>
    </source>
</evidence>
<dbReference type="EMBL" id="KI912121">
    <property type="protein sequence ID" value="ETS73881.1"/>
    <property type="molecule type" value="Genomic_DNA"/>
</dbReference>
<evidence type="ECO:0008006" key="4">
    <source>
        <dbReference type="Google" id="ProtNLM"/>
    </source>
</evidence>
<dbReference type="KEGG" id="pfy:PFICI_14827"/>
<dbReference type="PANTHER" id="PTHR30613:SF1">
    <property type="entry name" value="DUF1479 DOMAIN PROTEIN (AFU_ORTHOLOGUE AFUA_5G09280)"/>
    <property type="match status" value="1"/>
</dbReference>
<accession>W3WM47</accession>
<dbReference type="HOGENOM" id="CLU_011148_0_0_1"/>
<dbReference type="Pfam" id="PF07350">
    <property type="entry name" value="Gig2-like"/>
    <property type="match status" value="1"/>
</dbReference>
<dbReference type="OMA" id="KLSMAYV"/>
<dbReference type="RefSeq" id="XP_007841599.1">
    <property type="nucleotide sequence ID" value="XM_007843408.1"/>
</dbReference>